<dbReference type="InterPro" id="IPR036397">
    <property type="entry name" value="RNaseH_sf"/>
</dbReference>
<dbReference type="OrthoDB" id="245563at2759"/>
<sequence>MDDAYVVKTMTEDVLRWRENGWIEDGREAPNADVLKTLEKNVKRMNERGIEVLFWEVPKTENLFADHLANEAFSF</sequence>
<dbReference type="Gene3D" id="3.30.420.10">
    <property type="entry name" value="Ribonuclease H-like superfamily/Ribonuclease H"/>
    <property type="match status" value="1"/>
</dbReference>
<evidence type="ECO:0008006" key="3">
    <source>
        <dbReference type="Google" id="ProtNLM"/>
    </source>
</evidence>
<reference evidence="1" key="1">
    <citation type="journal article" date="2020" name="Stud. Mycol.">
        <title>101 Dothideomycetes genomes: a test case for predicting lifestyles and emergence of pathogens.</title>
        <authorList>
            <person name="Haridas S."/>
            <person name="Albert R."/>
            <person name="Binder M."/>
            <person name="Bloem J."/>
            <person name="Labutti K."/>
            <person name="Salamov A."/>
            <person name="Andreopoulos B."/>
            <person name="Baker S."/>
            <person name="Barry K."/>
            <person name="Bills G."/>
            <person name="Bluhm B."/>
            <person name="Cannon C."/>
            <person name="Castanera R."/>
            <person name="Culley D."/>
            <person name="Daum C."/>
            <person name="Ezra D."/>
            <person name="Gonzalez J."/>
            <person name="Henrissat B."/>
            <person name="Kuo A."/>
            <person name="Liang C."/>
            <person name="Lipzen A."/>
            <person name="Lutzoni F."/>
            <person name="Magnuson J."/>
            <person name="Mondo S."/>
            <person name="Nolan M."/>
            <person name="Ohm R."/>
            <person name="Pangilinan J."/>
            <person name="Park H.-J."/>
            <person name="Ramirez L."/>
            <person name="Alfaro M."/>
            <person name="Sun H."/>
            <person name="Tritt A."/>
            <person name="Yoshinaga Y."/>
            <person name="Zwiers L.-H."/>
            <person name="Turgeon B."/>
            <person name="Goodwin S."/>
            <person name="Spatafora J."/>
            <person name="Crous P."/>
            <person name="Grigoriev I."/>
        </authorList>
    </citation>
    <scope>NUCLEOTIDE SEQUENCE</scope>
    <source>
        <strain evidence="1">CBS 113979</strain>
    </source>
</reference>
<accession>A0A6G1GJA7</accession>
<dbReference type="InterPro" id="IPR012337">
    <property type="entry name" value="RNaseH-like_sf"/>
</dbReference>
<keyword evidence="2" id="KW-1185">Reference proteome</keyword>
<dbReference type="SUPFAM" id="SSF53098">
    <property type="entry name" value="Ribonuclease H-like"/>
    <property type="match status" value="1"/>
</dbReference>
<gene>
    <name evidence="1" type="ORF">K402DRAFT_399113</name>
</gene>
<dbReference type="EMBL" id="ML977219">
    <property type="protein sequence ID" value="KAF1980808.1"/>
    <property type="molecule type" value="Genomic_DNA"/>
</dbReference>
<proteinExistence type="predicted"/>
<organism evidence="1 2">
    <name type="scientific">Aulographum hederae CBS 113979</name>
    <dbReference type="NCBI Taxonomy" id="1176131"/>
    <lineage>
        <taxon>Eukaryota</taxon>
        <taxon>Fungi</taxon>
        <taxon>Dikarya</taxon>
        <taxon>Ascomycota</taxon>
        <taxon>Pezizomycotina</taxon>
        <taxon>Dothideomycetes</taxon>
        <taxon>Pleosporomycetidae</taxon>
        <taxon>Aulographales</taxon>
        <taxon>Aulographaceae</taxon>
    </lineage>
</organism>
<dbReference type="Proteomes" id="UP000800041">
    <property type="component" value="Unassembled WGS sequence"/>
</dbReference>
<evidence type="ECO:0000313" key="2">
    <source>
        <dbReference type="Proteomes" id="UP000800041"/>
    </source>
</evidence>
<protein>
    <recommendedName>
        <fullName evidence="3">RNase H type-1 domain-containing protein</fullName>
    </recommendedName>
</protein>
<evidence type="ECO:0000313" key="1">
    <source>
        <dbReference type="EMBL" id="KAF1980808.1"/>
    </source>
</evidence>
<name>A0A6G1GJA7_9PEZI</name>
<dbReference type="AlphaFoldDB" id="A0A6G1GJA7"/>
<dbReference type="GO" id="GO:0003676">
    <property type="term" value="F:nucleic acid binding"/>
    <property type="evidence" value="ECO:0007669"/>
    <property type="project" value="InterPro"/>
</dbReference>